<reference evidence="3" key="1">
    <citation type="submission" date="2013-08" db="EMBL/GenBank/DDBJ databases">
        <authorList>
            <person name="Mendez C."/>
            <person name="Richter M."/>
            <person name="Ferrer M."/>
            <person name="Sanchez J."/>
        </authorList>
    </citation>
    <scope>NUCLEOTIDE SEQUENCE</scope>
</reference>
<name>T1D9I3_9ZZZZ</name>
<dbReference type="PANTHER" id="PTHR43808">
    <property type="entry name" value="ACETYLORNITHINE DEACETYLASE"/>
    <property type="match status" value="1"/>
</dbReference>
<dbReference type="EMBL" id="AUZY01000377">
    <property type="protein sequence ID" value="EQD78865.1"/>
    <property type="molecule type" value="Genomic_DNA"/>
</dbReference>
<dbReference type="Gene3D" id="3.40.630.10">
    <property type="entry name" value="Zn peptidases"/>
    <property type="match status" value="1"/>
</dbReference>
<dbReference type="Gene3D" id="3.30.70.360">
    <property type="match status" value="1"/>
</dbReference>
<dbReference type="SUPFAM" id="SSF53187">
    <property type="entry name" value="Zn-dependent exopeptidases"/>
    <property type="match status" value="1"/>
</dbReference>
<dbReference type="InterPro" id="IPR002933">
    <property type="entry name" value="Peptidase_M20"/>
</dbReference>
<proteinExistence type="predicted"/>
<dbReference type="InterPro" id="IPR036264">
    <property type="entry name" value="Bact_exopeptidase_dim_dom"/>
</dbReference>
<organism evidence="3">
    <name type="scientific">mine drainage metagenome</name>
    <dbReference type="NCBI Taxonomy" id="410659"/>
    <lineage>
        <taxon>unclassified sequences</taxon>
        <taxon>metagenomes</taxon>
        <taxon>ecological metagenomes</taxon>
    </lineage>
</organism>
<dbReference type="GO" id="GO:0046872">
    <property type="term" value="F:metal ion binding"/>
    <property type="evidence" value="ECO:0007669"/>
    <property type="project" value="UniProtKB-KW"/>
</dbReference>
<keyword evidence="3" id="KW-0121">Carboxypeptidase</keyword>
<protein>
    <submittedName>
        <fullName evidence="3">Glutamate carboxypeptidase</fullName>
    </submittedName>
</protein>
<keyword evidence="3" id="KW-0645">Protease</keyword>
<comment type="caution">
    <text evidence="3">The sequence shown here is derived from an EMBL/GenBank/DDBJ whole genome shotgun (WGS) entry which is preliminary data.</text>
</comment>
<dbReference type="PANTHER" id="PTHR43808:SF9">
    <property type="entry name" value="BLL0789 PROTEIN"/>
    <property type="match status" value="1"/>
</dbReference>
<keyword evidence="2" id="KW-0378">Hydrolase</keyword>
<reference evidence="3" key="2">
    <citation type="journal article" date="2014" name="ISME J.">
        <title>Microbial stratification in low pH oxic and suboxic macroscopic growths along an acid mine drainage.</title>
        <authorList>
            <person name="Mendez-Garcia C."/>
            <person name="Mesa V."/>
            <person name="Sprenger R.R."/>
            <person name="Richter M."/>
            <person name="Diez M.S."/>
            <person name="Solano J."/>
            <person name="Bargiela R."/>
            <person name="Golyshina O.V."/>
            <person name="Manteca A."/>
            <person name="Ramos J.L."/>
            <person name="Gallego J.R."/>
            <person name="Llorente I."/>
            <person name="Martins Dos Santos V.A."/>
            <person name="Jensen O.N."/>
            <person name="Pelaez A.I."/>
            <person name="Sanchez J."/>
            <person name="Ferrer M."/>
        </authorList>
    </citation>
    <scope>NUCLEOTIDE SEQUENCE</scope>
</reference>
<evidence type="ECO:0000256" key="1">
    <source>
        <dbReference type="ARBA" id="ARBA00022723"/>
    </source>
</evidence>
<feature type="non-terminal residue" evidence="3">
    <location>
        <position position="224"/>
    </location>
</feature>
<evidence type="ECO:0000256" key="2">
    <source>
        <dbReference type="ARBA" id="ARBA00022801"/>
    </source>
</evidence>
<accession>T1D9I3</accession>
<evidence type="ECO:0000313" key="3">
    <source>
        <dbReference type="EMBL" id="EQD78865.1"/>
    </source>
</evidence>
<dbReference type="SUPFAM" id="SSF55031">
    <property type="entry name" value="Bacterial exopeptidase dimerisation domain"/>
    <property type="match status" value="1"/>
</dbReference>
<sequence length="224" mass="24331">MDSERKAILEDLKNLVQSESPSTSVDDLARTVDILKKMIERITGITPQEEEIQGKTILSITYGEKTGKRVLVLCHYDTVWPVGTLSRLPFKIDGNTCSGPGVFDMKSGILMALYAIRFLQSTGNRRAATILITPDEELGSEASKDLILKLARSSEAVFVLEASEKGMLKVGRKGVGTFKVEAIGKASHAGLDPDAGVNAITEISHIVHDVEKFADRMKGTTVNV</sequence>
<dbReference type="AlphaFoldDB" id="T1D9I3"/>
<dbReference type="InterPro" id="IPR050072">
    <property type="entry name" value="Peptidase_M20A"/>
</dbReference>
<dbReference type="GO" id="GO:0004180">
    <property type="term" value="F:carboxypeptidase activity"/>
    <property type="evidence" value="ECO:0007669"/>
    <property type="project" value="UniProtKB-KW"/>
</dbReference>
<gene>
    <name evidence="3" type="ORF">B1B_00492</name>
</gene>
<dbReference type="Pfam" id="PF01546">
    <property type="entry name" value="Peptidase_M20"/>
    <property type="match status" value="1"/>
</dbReference>
<keyword evidence="1" id="KW-0479">Metal-binding</keyword>